<proteinExistence type="predicted"/>
<sequence>MRALASLRPLDPSWDQCRRKLRDLLEDDGGKFFVKQQKWTPRGFESLKPEGIEEAKNNIRLALGECDEILSGSMNTYSTLPREPMAWPVLSCIYRYLRYPRRREKDETQV</sequence>
<name>A0A2H3CTB3_ARMGA</name>
<gene>
    <name evidence="1" type="ORF">ARMGADRAFT_600540</name>
</gene>
<reference evidence="2" key="1">
    <citation type="journal article" date="2017" name="Nat. Ecol. Evol.">
        <title>Genome expansion and lineage-specific genetic innovations in the forest pathogenic fungi Armillaria.</title>
        <authorList>
            <person name="Sipos G."/>
            <person name="Prasanna A.N."/>
            <person name="Walter M.C."/>
            <person name="O'Connor E."/>
            <person name="Balint B."/>
            <person name="Krizsan K."/>
            <person name="Kiss B."/>
            <person name="Hess J."/>
            <person name="Varga T."/>
            <person name="Slot J."/>
            <person name="Riley R."/>
            <person name="Boka B."/>
            <person name="Rigling D."/>
            <person name="Barry K."/>
            <person name="Lee J."/>
            <person name="Mihaltcheva S."/>
            <person name="LaButti K."/>
            <person name="Lipzen A."/>
            <person name="Waldron R."/>
            <person name="Moloney N.M."/>
            <person name="Sperisen C."/>
            <person name="Kredics L."/>
            <person name="Vagvoelgyi C."/>
            <person name="Patrignani A."/>
            <person name="Fitzpatrick D."/>
            <person name="Nagy I."/>
            <person name="Doyle S."/>
            <person name="Anderson J.B."/>
            <person name="Grigoriev I.V."/>
            <person name="Gueldener U."/>
            <person name="Muensterkoetter M."/>
            <person name="Nagy L.G."/>
        </authorList>
    </citation>
    <scope>NUCLEOTIDE SEQUENCE [LARGE SCALE GENOMIC DNA]</scope>
    <source>
        <strain evidence="2">Ar21-2</strain>
    </source>
</reference>
<organism evidence="1 2">
    <name type="scientific">Armillaria gallica</name>
    <name type="common">Bulbous honey fungus</name>
    <name type="synonym">Armillaria bulbosa</name>
    <dbReference type="NCBI Taxonomy" id="47427"/>
    <lineage>
        <taxon>Eukaryota</taxon>
        <taxon>Fungi</taxon>
        <taxon>Dikarya</taxon>
        <taxon>Basidiomycota</taxon>
        <taxon>Agaricomycotina</taxon>
        <taxon>Agaricomycetes</taxon>
        <taxon>Agaricomycetidae</taxon>
        <taxon>Agaricales</taxon>
        <taxon>Marasmiineae</taxon>
        <taxon>Physalacriaceae</taxon>
        <taxon>Armillaria</taxon>
    </lineage>
</organism>
<dbReference type="OrthoDB" id="10419313at2759"/>
<dbReference type="AlphaFoldDB" id="A0A2H3CTB3"/>
<accession>A0A2H3CTB3</accession>
<dbReference type="EMBL" id="KZ293696">
    <property type="protein sequence ID" value="PBK84674.1"/>
    <property type="molecule type" value="Genomic_DNA"/>
</dbReference>
<protein>
    <submittedName>
        <fullName evidence="1">Uncharacterized protein</fullName>
    </submittedName>
</protein>
<evidence type="ECO:0000313" key="1">
    <source>
        <dbReference type="EMBL" id="PBK84674.1"/>
    </source>
</evidence>
<keyword evidence="2" id="KW-1185">Reference proteome</keyword>
<evidence type="ECO:0000313" key="2">
    <source>
        <dbReference type="Proteomes" id="UP000217790"/>
    </source>
</evidence>
<dbReference type="InParanoid" id="A0A2H3CTB3"/>
<dbReference type="Proteomes" id="UP000217790">
    <property type="component" value="Unassembled WGS sequence"/>
</dbReference>